<dbReference type="Proteomes" id="UP000324209">
    <property type="component" value="Chromosome"/>
</dbReference>
<reference evidence="1 2" key="1">
    <citation type="submission" date="2019-02" db="EMBL/GenBank/DDBJ databases">
        <title>Complete Genome Sequence and Methylome Analysis of free living Spirochaetas.</title>
        <authorList>
            <person name="Fomenkov A."/>
            <person name="Dubinina G."/>
            <person name="Leshcheva N."/>
            <person name="Mikheeva N."/>
            <person name="Grabovich M."/>
            <person name="Vincze T."/>
            <person name="Roberts R.J."/>
        </authorList>
    </citation>
    <scope>NUCLEOTIDE SEQUENCE [LARGE SCALE GENOMIC DNA]</scope>
    <source>
        <strain evidence="1 2">K2</strain>
    </source>
</reference>
<dbReference type="AlphaFoldDB" id="A0A5C1QR66"/>
<evidence type="ECO:0000313" key="1">
    <source>
        <dbReference type="EMBL" id="QEN09056.1"/>
    </source>
</evidence>
<dbReference type="RefSeq" id="WP_149487132.1">
    <property type="nucleotide sequence ID" value="NZ_CP036150.1"/>
</dbReference>
<dbReference type="EMBL" id="CP036150">
    <property type="protein sequence ID" value="QEN09056.1"/>
    <property type="molecule type" value="Genomic_DNA"/>
</dbReference>
<protein>
    <submittedName>
        <fullName evidence="1">Uncharacterized protein</fullName>
    </submittedName>
</protein>
<accession>A0A5C1QR66</accession>
<proteinExistence type="predicted"/>
<evidence type="ECO:0000313" key="2">
    <source>
        <dbReference type="Proteomes" id="UP000324209"/>
    </source>
</evidence>
<name>A0A5C1QR66_9SPIO</name>
<organism evidence="1 2">
    <name type="scientific">Oceanispirochaeta crateris</name>
    <dbReference type="NCBI Taxonomy" id="2518645"/>
    <lineage>
        <taxon>Bacteria</taxon>
        <taxon>Pseudomonadati</taxon>
        <taxon>Spirochaetota</taxon>
        <taxon>Spirochaetia</taxon>
        <taxon>Spirochaetales</taxon>
        <taxon>Spirochaetaceae</taxon>
        <taxon>Oceanispirochaeta</taxon>
    </lineage>
</organism>
<dbReference type="OrthoDB" id="358745at2"/>
<dbReference type="KEGG" id="ock:EXM22_14050"/>
<keyword evidence="2" id="KW-1185">Reference proteome</keyword>
<sequence length="197" mass="23132">MERKGIQSALKNLNEYFASVWTLMSDTTIFLSNNTKIFYQYESQLRELRHRLERNRKNSEVLQEVRQELVIIRKALRMQGYNLRLGSLDLRLEGFRNDEALSDGFSRCVLFLLEDGDIIYITGTSNHIELDDALERRQAAKGYRPVIGKHFLWFKWENRVLILSGAASETKDDFDEFREYVAENKSNILRRLSKMGG</sequence>
<gene>
    <name evidence="1" type="ORF">EXM22_14050</name>
</gene>